<accession>A0A7W5ERN7</accession>
<dbReference type="InterPro" id="IPR027417">
    <property type="entry name" value="P-loop_NTPase"/>
</dbReference>
<dbReference type="PANTHER" id="PTHR13748:SF46">
    <property type="entry name" value="ZINC CHAPERONE YEIR"/>
    <property type="match status" value="1"/>
</dbReference>
<comment type="caution">
    <text evidence="3">The sequence shown here is derived from an EMBL/GenBank/DDBJ whole genome shotgun (WGS) entry which is preliminary data.</text>
</comment>
<feature type="domain" description="CobW C-terminal" evidence="2">
    <location>
        <begin position="253"/>
        <end position="338"/>
    </location>
</feature>
<dbReference type="PANTHER" id="PTHR13748">
    <property type="entry name" value="COBW-RELATED"/>
    <property type="match status" value="1"/>
</dbReference>
<reference evidence="3 4" key="1">
    <citation type="submission" date="2020-08" db="EMBL/GenBank/DDBJ databases">
        <title>Genomic Encyclopedia of Type Strains, Phase III (KMG-III): the genomes of soil and plant-associated and newly described type strains.</title>
        <authorList>
            <person name="Whitman W."/>
        </authorList>
    </citation>
    <scope>NUCLEOTIDE SEQUENCE [LARGE SCALE GENOMIC DNA]</scope>
    <source>
        <strain evidence="3 4">CECT 7744</strain>
    </source>
</reference>
<dbReference type="InterPro" id="IPR003495">
    <property type="entry name" value="CobW/HypB/UreG_nucleotide-bd"/>
</dbReference>
<dbReference type="SUPFAM" id="SSF52540">
    <property type="entry name" value="P-loop containing nucleoside triphosphate hydrolases"/>
    <property type="match status" value="1"/>
</dbReference>
<dbReference type="GO" id="GO:0005737">
    <property type="term" value="C:cytoplasm"/>
    <property type="evidence" value="ECO:0007669"/>
    <property type="project" value="TreeGrafter"/>
</dbReference>
<name>A0A7W5ERN7_9GAMM</name>
<proteinExistence type="predicted"/>
<keyword evidence="4" id="KW-1185">Reference proteome</keyword>
<dbReference type="Gene3D" id="3.40.50.300">
    <property type="entry name" value="P-loop containing nucleotide triphosphate hydrolases"/>
    <property type="match status" value="1"/>
</dbReference>
<evidence type="ECO:0000313" key="4">
    <source>
        <dbReference type="Proteomes" id="UP000518892"/>
    </source>
</evidence>
<gene>
    <name evidence="3" type="ORF">FHR97_000622</name>
</gene>
<organism evidence="3 4">
    <name type="scientific">Halomonas stenophila</name>
    <dbReference type="NCBI Taxonomy" id="795312"/>
    <lineage>
        <taxon>Bacteria</taxon>
        <taxon>Pseudomonadati</taxon>
        <taxon>Pseudomonadota</taxon>
        <taxon>Gammaproteobacteria</taxon>
        <taxon>Oceanospirillales</taxon>
        <taxon>Halomonadaceae</taxon>
        <taxon>Halomonas</taxon>
    </lineage>
</organism>
<dbReference type="Pfam" id="PF07683">
    <property type="entry name" value="CobW_C"/>
    <property type="match status" value="1"/>
</dbReference>
<dbReference type="InterPro" id="IPR051316">
    <property type="entry name" value="Zinc-reg_GTPase_activator"/>
</dbReference>
<dbReference type="Pfam" id="PF02492">
    <property type="entry name" value="cobW"/>
    <property type="match status" value="1"/>
</dbReference>
<protein>
    <submittedName>
        <fullName evidence="3">G3E family GTPase</fullName>
    </submittedName>
</protein>
<dbReference type="SMART" id="SM00833">
    <property type="entry name" value="CobW_C"/>
    <property type="match status" value="1"/>
</dbReference>
<dbReference type="AlphaFoldDB" id="A0A7W5ERN7"/>
<evidence type="ECO:0000313" key="3">
    <source>
        <dbReference type="EMBL" id="MBB3229807.1"/>
    </source>
</evidence>
<dbReference type="RefSeq" id="WP_183382284.1">
    <property type="nucleotide sequence ID" value="NZ_JACHXR010000001.1"/>
</dbReference>
<dbReference type="CDD" id="cd03112">
    <property type="entry name" value="CobW-like"/>
    <property type="match status" value="1"/>
</dbReference>
<comment type="function">
    <text evidence="1">Zinc chaperone that directly transfers zinc cofactor to target proteins, thereby activating them. Zinc is transferred from the CXCC motif in the GTPase domain to the zinc binding site in target proteins in a process requiring GTP hydrolysis.</text>
</comment>
<evidence type="ECO:0000259" key="2">
    <source>
        <dbReference type="SMART" id="SM00833"/>
    </source>
</evidence>
<dbReference type="Proteomes" id="UP000518892">
    <property type="component" value="Unassembled WGS sequence"/>
</dbReference>
<dbReference type="InterPro" id="IPR011629">
    <property type="entry name" value="CobW-like_C"/>
</dbReference>
<evidence type="ECO:0000256" key="1">
    <source>
        <dbReference type="ARBA" id="ARBA00045658"/>
    </source>
</evidence>
<dbReference type="EMBL" id="JACHXR010000001">
    <property type="protein sequence ID" value="MBB3229807.1"/>
    <property type="molecule type" value="Genomic_DNA"/>
</dbReference>
<sequence length="339" mass="36426">MTPTPLADIPVHVVTGFLGGGKSSLIRHWLAGKPAGERWAVLINEFGRVGIDQALLAGRDDVVVKALPGGCLCCQLAVVLKATLVELLRRERPDRLIIEPSGLGHPGGLLELLRGEAFADVLRLQEVIAVLDPRRLDDPRARHHQTFRDQLALADGVALTMTDLASAAQVAAARRWIAELDGAVAWIEEAPHGRLPDARRPASAGRHQLGGMVYRPAAHRALLEASGGAPDGERSPMPGAPVRETGRALDHVSLGWRWHAEEVFSRPALEACLAALPAGVRVKGVFHAADGWWSYNRVEGDEPAVPSDWRRDSRLELIGAPGTLPDAEALEAELAGCRV</sequence>